<dbReference type="GO" id="GO:0008955">
    <property type="term" value="F:peptidoglycan glycosyltransferase activity"/>
    <property type="evidence" value="ECO:0007669"/>
    <property type="project" value="UniProtKB-EC"/>
</dbReference>
<feature type="transmembrane region" description="Helical" evidence="16">
    <location>
        <begin position="115"/>
        <end position="133"/>
    </location>
</feature>
<accession>A0A2H0UI30</accession>
<protein>
    <recommendedName>
        <fullName evidence="12">Probable peptidoglycan glycosyltransferase FtsW</fullName>
        <ecNumber evidence="14">2.4.99.28</ecNumber>
    </recommendedName>
    <alternativeName>
        <fullName evidence="13">Cell division protein FtsW</fullName>
    </alternativeName>
    <alternativeName>
        <fullName evidence="10">Cell wall polymerase</fullName>
    </alternativeName>
    <alternativeName>
        <fullName evidence="9">Peptidoglycan polymerase</fullName>
    </alternativeName>
</protein>
<evidence type="ECO:0000256" key="8">
    <source>
        <dbReference type="ARBA" id="ARBA00023136"/>
    </source>
</evidence>
<dbReference type="PANTHER" id="PTHR30474">
    <property type="entry name" value="CELL CYCLE PROTEIN"/>
    <property type="match status" value="1"/>
</dbReference>
<evidence type="ECO:0000256" key="4">
    <source>
        <dbReference type="ARBA" id="ARBA00022692"/>
    </source>
</evidence>
<reference evidence="18" key="1">
    <citation type="submission" date="2017-09" db="EMBL/GenBank/DDBJ databases">
        <title>Depth-based differentiation of microbial function through sediment-hosted aquifers and enrichment of novel symbionts in the deep terrestrial subsurface.</title>
        <authorList>
            <person name="Probst A.J."/>
            <person name="Ladd B."/>
            <person name="Jarett J.K."/>
            <person name="Geller-Mcgrath D.E."/>
            <person name="Sieber C.M.K."/>
            <person name="Emerson J.B."/>
            <person name="Anantharaman K."/>
            <person name="Thomas B.C."/>
            <person name="Malmstrom R."/>
            <person name="Stieglmeier M."/>
            <person name="Klingl A."/>
            <person name="Woyke T."/>
            <person name="Ryan C.M."/>
            <person name="Banfield J.F."/>
        </authorList>
    </citation>
    <scope>NUCLEOTIDE SEQUENCE [LARGE SCALE GENOMIC DNA]</scope>
</reference>
<evidence type="ECO:0000256" key="13">
    <source>
        <dbReference type="ARBA" id="ARBA00041418"/>
    </source>
</evidence>
<organism evidence="17 18">
    <name type="scientific">Candidatus Kaiserbacteria bacterium CG10_big_fil_rev_8_21_14_0_10_44_10</name>
    <dbReference type="NCBI Taxonomy" id="1974606"/>
    <lineage>
        <taxon>Bacteria</taxon>
        <taxon>Candidatus Kaiseribacteriota</taxon>
    </lineage>
</organism>
<feature type="transmembrane region" description="Helical" evidence="16">
    <location>
        <begin position="339"/>
        <end position="360"/>
    </location>
</feature>
<dbReference type="GO" id="GO:0009252">
    <property type="term" value="P:peptidoglycan biosynthetic process"/>
    <property type="evidence" value="ECO:0007669"/>
    <property type="project" value="UniProtKB-KW"/>
</dbReference>
<evidence type="ECO:0000256" key="9">
    <source>
        <dbReference type="ARBA" id="ARBA00032370"/>
    </source>
</evidence>
<dbReference type="EC" id="2.4.99.28" evidence="14"/>
<feature type="transmembrane region" description="Helical" evidence="16">
    <location>
        <begin position="166"/>
        <end position="181"/>
    </location>
</feature>
<evidence type="ECO:0000313" key="18">
    <source>
        <dbReference type="Proteomes" id="UP000229612"/>
    </source>
</evidence>
<keyword evidence="8 16" id="KW-0472">Membrane</keyword>
<dbReference type="Pfam" id="PF01098">
    <property type="entry name" value="FTSW_RODA_SPOVE"/>
    <property type="match status" value="1"/>
</dbReference>
<evidence type="ECO:0000256" key="3">
    <source>
        <dbReference type="ARBA" id="ARBA00022679"/>
    </source>
</evidence>
<feature type="transmembrane region" description="Helical" evidence="16">
    <location>
        <begin position="273"/>
        <end position="293"/>
    </location>
</feature>
<comment type="similarity">
    <text evidence="11">Belongs to the SEDS family. FtsW subfamily.</text>
</comment>
<evidence type="ECO:0000256" key="2">
    <source>
        <dbReference type="ARBA" id="ARBA00022676"/>
    </source>
</evidence>
<feature type="transmembrane region" description="Helical" evidence="16">
    <location>
        <begin position="74"/>
        <end position="95"/>
    </location>
</feature>
<keyword evidence="2" id="KW-0328">Glycosyltransferase</keyword>
<comment type="caution">
    <text evidence="17">The sequence shown here is derived from an EMBL/GenBank/DDBJ whole genome shotgun (WGS) entry which is preliminary data.</text>
</comment>
<comment type="subcellular location">
    <subcellularLocation>
        <location evidence="1">Membrane</location>
        <topology evidence="1">Multi-pass membrane protein</topology>
    </subcellularLocation>
</comment>
<feature type="transmembrane region" description="Helical" evidence="16">
    <location>
        <begin position="41"/>
        <end position="62"/>
    </location>
</feature>
<gene>
    <name evidence="17" type="ORF">COU14_01010</name>
</gene>
<evidence type="ECO:0000256" key="6">
    <source>
        <dbReference type="ARBA" id="ARBA00022984"/>
    </source>
</evidence>
<keyword evidence="5" id="KW-0133">Cell shape</keyword>
<keyword evidence="4 16" id="KW-0812">Transmembrane</keyword>
<sequence length="369" mass="40315">MVAPKTVDRILLGIVLTLVAGGFFIFSSASLGLLVDGNIKFTSVAFNQIVLGIGGGMVAMFIMSRIYYRTWRRFAFYIFLLGVGGAFLVFVPGLGLEHGGARRWIEVAGFSFQPAEFLKIAFVIYVATWFSAIRKGTNNFWQSTAPFIASVFVVGVVMLLQKDTDTFLIMVAAGTAMFFVQSGKWREILVMGLVMIALVGSLAFVHDYVKNRLLAFVNSDYDPQGAGYQVKQSLIAVGSGGVWGRGFGQSVQKFEYLPEPIGDSIFAVYAEEFGFVGAFILILLFSGFVFRGYRLATHAPDDFGMLLVVGLVTMIVLQAFLHIAAMVKFAPMLGLPLPFISHGGTAMLMTLAAVGIILNVSKYQKRMIK</sequence>
<keyword evidence="6" id="KW-0573">Peptidoglycan synthesis</keyword>
<dbReference type="InterPro" id="IPR001182">
    <property type="entry name" value="FtsW/RodA"/>
</dbReference>
<evidence type="ECO:0000256" key="1">
    <source>
        <dbReference type="ARBA" id="ARBA00004141"/>
    </source>
</evidence>
<dbReference type="Proteomes" id="UP000229612">
    <property type="component" value="Unassembled WGS sequence"/>
</dbReference>
<evidence type="ECO:0000256" key="7">
    <source>
        <dbReference type="ARBA" id="ARBA00022989"/>
    </source>
</evidence>
<dbReference type="GO" id="GO:0051301">
    <property type="term" value="P:cell division"/>
    <property type="evidence" value="ECO:0007669"/>
    <property type="project" value="InterPro"/>
</dbReference>
<dbReference type="EMBL" id="PFBG01000012">
    <property type="protein sequence ID" value="PIR86057.1"/>
    <property type="molecule type" value="Genomic_DNA"/>
</dbReference>
<dbReference type="GO" id="GO:0015648">
    <property type="term" value="F:lipid-linked peptidoglycan transporter activity"/>
    <property type="evidence" value="ECO:0007669"/>
    <property type="project" value="TreeGrafter"/>
</dbReference>
<evidence type="ECO:0000256" key="11">
    <source>
        <dbReference type="ARBA" id="ARBA00038053"/>
    </source>
</evidence>
<dbReference type="GO" id="GO:0005886">
    <property type="term" value="C:plasma membrane"/>
    <property type="evidence" value="ECO:0007669"/>
    <property type="project" value="TreeGrafter"/>
</dbReference>
<feature type="transmembrane region" description="Helical" evidence="16">
    <location>
        <begin position="188"/>
        <end position="206"/>
    </location>
</feature>
<dbReference type="GO" id="GO:0032153">
    <property type="term" value="C:cell division site"/>
    <property type="evidence" value="ECO:0007669"/>
    <property type="project" value="TreeGrafter"/>
</dbReference>
<keyword evidence="7 16" id="KW-1133">Transmembrane helix</keyword>
<dbReference type="PANTHER" id="PTHR30474:SF2">
    <property type="entry name" value="PEPTIDOGLYCAN GLYCOSYLTRANSFERASE FTSW-RELATED"/>
    <property type="match status" value="1"/>
</dbReference>
<feature type="transmembrane region" description="Helical" evidence="16">
    <location>
        <begin position="305"/>
        <end position="327"/>
    </location>
</feature>
<dbReference type="GO" id="GO:0008360">
    <property type="term" value="P:regulation of cell shape"/>
    <property type="evidence" value="ECO:0007669"/>
    <property type="project" value="UniProtKB-KW"/>
</dbReference>
<evidence type="ECO:0000256" key="10">
    <source>
        <dbReference type="ARBA" id="ARBA00033270"/>
    </source>
</evidence>
<evidence type="ECO:0000256" key="5">
    <source>
        <dbReference type="ARBA" id="ARBA00022960"/>
    </source>
</evidence>
<evidence type="ECO:0000256" key="12">
    <source>
        <dbReference type="ARBA" id="ARBA00041185"/>
    </source>
</evidence>
<proteinExistence type="inferred from homology"/>
<keyword evidence="3" id="KW-0808">Transferase</keyword>
<feature type="transmembrane region" description="Helical" evidence="16">
    <location>
        <begin position="140"/>
        <end position="160"/>
    </location>
</feature>
<feature type="transmembrane region" description="Helical" evidence="16">
    <location>
        <begin position="12"/>
        <end position="35"/>
    </location>
</feature>
<evidence type="ECO:0000256" key="16">
    <source>
        <dbReference type="SAM" id="Phobius"/>
    </source>
</evidence>
<evidence type="ECO:0000313" key="17">
    <source>
        <dbReference type="EMBL" id="PIR86057.1"/>
    </source>
</evidence>
<comment type="catalytic activity">
    <reaction evidence="15">
        <text>[GlcNAc-(1-&gt;4)-Mur2Ac(oyl-L-Ala-gamma-D-Glu-L-Lys-D-Ala-D-Ala)](n)-di-trans,octa-cis-undecaprenyl diphosphate + beta-D-GlcNAc-(1-&gt;4)-Mur2Ac(oyl-L-Ala-gamma-D-Glu-L-Lys-D-Ala-D-Ala)-di-trans,octa-cis-undecaprenyl diphosphate = [GlcNAc-(1-&gt;4)-Mur2Ac(oyl-L-Ala-gamma-D-Glu-L-Lys-D-Ala-D-Ala)](n+1)-di-trans,octa-cis-undecaprenyl diphosphate + di-trans,octa-cis-undecaprenyl diphosphate + H(+)</text>
        <dbReference type="Rhea" id="RHEA:23708"/>
        <dbReference type="Rhea" id="RHEA-COMP:9602"/>
        <dbReference type="Rhea" id="RHEA-COMP:9603"/>
        <dbReference type="ChEBI" id="CHEBI:15378"/>
        <dbReference type="ChEBI" id="CHEBI:58405"/>
        <dbReference type="ChEBI" id="CHEBI:60033"/>
        <dbReference type="ChEBI" id="CHEBI:78435"/>
        <dbReference type="EC" id="2.4.99.28"/>
    </reaction>
</comment>
<name>A0A2H0UI30_9BACT</name>
<evidence type="ECO:0000256" key="14">
    <source>
        <dbReference type="ARBA" id="ARBA00044770"/>
    </source>
</evidence>
<dbReference type="AlphaFoldDB" id="A0A2H0UI30"/>
<evidence type="ECO:0000256" key="15">
    <source>
        <dbReference type="ARBA" id="ARBA00049902"/>
    </source>
</evidence>